<evidence type="ECO:0000313" key="2">
    <source>
        <dbReference type="Proteomes" id="UP000324222"/>
    </source>
</evidence>
<accession>A0A5B7DRG6</accession>
<dbReference type="AlphaFoldDB" id="A0A5B7DRG6"/>
<comment type="caution">
    <text evidence="1">The sequence shown here is derived from an EMBL/GenBank/DDBJ whole genome shotgun (WGS) entry which is preliminary data.</text>
</comment>
<organism evidence="1 2">
    <name type="scientific">Portunus trituberculatus</name>
    <name type="common">Swimming crab</name>
    <name type="synonym">Neptunus trituberculatus</name>
    <dbReference type="NCBI Taxonomy" id="210409"/>
    <lineage>
        <taxon>Eukaryota</taxon>
        <taxon>Metazoa</taxon>
        <taxon>Ecdysozoa</taxon>
        <taxon>Arthropoda</taxon>
        <taxon>Crustacea</taxon>
        <taxon>Multicrustacea</taxon>
        <taxon>Malacostraca</taxon>
        <taxon>Eumalacostraca</taxon>
        <taxon>Eucarida</taxon>
        <taxon>Decapoda</taxon>
        <taxon>Pleocyemata</taxon>
        <taxon>Brachyura</taxon>
        <taxon>Eubrachyura</taxon>
        <taxon>Portunoidea</taxon>
        <taxon>Portunidae</taxon>
        <taxon>Portuninae</taxon>
        <taxon>Portunus</taxon>
    </lineage>
</organism>
<reference evidence="1 2" key="1">
    <citation type="submission" date="2019-05" db="EMBL/GenBank/DDBJ databases">
        <title>Another draft genome of Portunus trituberculatus and its Hox gene families provides insights of decapod evolution.</title>
        <authorList>
            <person name="Jeong J.-H."/>
            <person name="Song I."/>
            <person name="Kim S."/>
            <person name="Choi T."/>
            <person name="Kim D."/>
            <person name="Ryu S."/>
            <person name="Kim W."/>
        </authorList>
    </citation>
    <scope>NUCLEOTIDE SEQUENCE [LARGE SCALE GENOMIC DNA]</scope>
    <source>
        <tissue evidence="1">Muscle</tissue>
    </source>
</reference>
<sequence length="79" mass="8774">MIQLDTQLARVEFIKVRGKGRYDSVKGESSWGSTTVEVASCKQGMGATACHFICFLNVSAMARDRNVPNDRMLASRCWS</sequence>
<proteinExistence type="predicted"/>
<protein>
    <submittedName>
        <fullName evidence="1">Uncharacterized protein</fullName>
    </submittedName>
</protein>
<dbReference type="EMBL" id="VSRR010001239">
    <property type="protein sequence ID" value="MPC23679.1"/>
    <property type="molecule type" value="Genomic_DNA"/>
</dbReference>
<name>A0A5B7DRG6_PORTR</name>
<gene>
    <name evidence="1" type="ORF">E2C01_016740</name>
</gene>
<evidence type="ECO:0000313" key="1">
    <source>
        <dbReference type="EMBL" id="MPC23679.1"/>
    </source>
</evidence>
<dbReference type="Proteomes" id="UP000324222">
    <property type="component" value="Unassembled WGS sequence"/>
</dbReference>
<keyword evidence="2" id="KW-1185">Reference proteome</keyword>